<keyword evidence="2" id="KW-0472">Membrane</keyword>
<feature type="compositionally biased region" description="Polar residues" evidence="1">
    <location>
        <begin position="371"/>
        <end position="394"/>
    </location>
</feature>
<organism evidence="3 4">
    <name type="scientific">Lasiosphaeria ovina</name>
    <dbReference type="NCBI Taxonomy" id="92902"/>
    <lineage>
        <taxon>Eukaryota</taxon>
        <taxon>Fungi</taxon>
        <taxon>Dikarya</taxon>
        <taxon>Ascomycota</taxon>
        <taxon>Pezizomycotina</taxon>
        <taxon>Sordariomycetes</taxon>
        <taxon>Sordariomycetidae</taxon>
        <taxon>Sordariales</taxon>
        <taxon>Lasiosphaeriaceae</taxon>
        <taxon>Lasiosphaeria</taxon>
    </lineage>
</organism>
<feature type="compositionally biased region" description="Low complexity" evidence="1">
    <location>
        <begin position="445"/>
        <end position="464"/>
    </location>
</feature>
<keyword evidence="2" id="KW-0812">Transmembrane</keyword>
<dbReference type="Proteomes" id="UP001287356">
    <property type="component" value="Unassembled WGS sequence"/>
</dbReference>
<dbReference type="EMBL" id="JAULSN010000010">
    <property type="protein sequence ID" value="KAK3361793.1"/>
    <property type="molecule type" value="Genomic_DNA"/>
</dbReference>
<evidence type="ECO:0000256" key="1">
    <source>
        <dbReference type="SAM" id="MobiDB-lite"/>
    </source>
</evidence>
<feature type="region of interest" description="Disordered" evidence="1">
    <location>
        <begin position="331"/>
        <end position="478"/>
    </location>
</feature>
<evidence type="ECO:0000256" key="2">
    <source>
        <dbReference type="SAM" id="Phobius"/>
    </source>
</evidence>
<keyword evidence="2" id="KW-1133">Transmembrane helix</keyword>
<feature type="region of interest" description="Disordered" evidence="1">
    <location>
        <begin position="186"/>
        <end position="206"/>
    </location>
</feature>
<feature type="compositionally biased region" description="Pro residues" evidence="1">
    <location>
        <begin position="251"/>
        <end position="266"/>
    </location>
</feature>
<feature type="compositionally biased region" description="Low complexity" evidence="1">
    <location>
        <begin position="426"/>
        <end position="436"/>
    </location>
</feature>
<accession>A0AAE0MZ78</accession>
<protein>
    <submittedName>
        <fullName evidence="3">Uncharacterized protein</fullName>
    </submittedName>
</protein>
<feature type="region of interest" description="Disordered" evidence="1">
    <location>
        <begin position="248"/>
        <end position="303"/>
    </location>
</feature>
<feature type="transmembrane region" description="Helical" evidence="2">
    <location>
        <begin position="217"/>
        <end position="240"/>
    </location>
</feature>
<comment type="caution">
    <text evidence="3">The sequence shown here is derived from an EMBL/GenBank/DDBJ whole genome shotgun (WGS) entry which is preliminary data.</text>
</comment>
<reference evidence="3" key="1">
    <citation type="journal article" date="2023" name="Mol. Phylogenet. Evol.">
        <title>Genome-scale phylogeny and comparative genomics of the fungal order Sordariales.</title>
        <authorList>
            <person name="Hensen N."/>
            <person name="Bonometti L."/>
            <person name="Westerberg I."/>
            <person name="Brannstrom I.O."/>
            <person name="Guillou S."/>
            <person name="Cros-Aarteil S."/>
            <person name="Calhoun S."/>
            <person name="Haridas S."/>
            <person name="Kuo A."/>
            <person name="Mondo S."/>
            <person name="Pangilinan J."/>
            <person name="Riley R."/>
            <person name="LaButti K."/>
            <person name="Andreopoulos B."/>
            <person name="Lipzen A."/>
            <person name="Chen C."/>
            <person name="Yan M."/>
            <person name="Daum C."/>
            <person name="Ng V."/>
            <person name="Clum A."/>
            <person name="Steindorff A."/>
            <person name="Ohm R.A."/>
            <person name="Martin F."/>
            <person name="Silar P."/>
            <person name="Natvig D.O."/>
            <person name="Lalanne C."/>
            <person name="Gautier V."/>
            <person name="Ament-Velasquez S.L."/>
            <person name="Kruys A."/>
            <person name="Hutchinson M.I."/>
            <person name="Powell A.J."/>
            <person name="Barry K."/>
            <person name="Miller A.N."/>
            <person name="Grigoriev I.V."/>
            <person name="Debuchy R."/>
            <person name="Gladieux P."/>
            <person name="Hiltunen Thoren M."/>
            <person name="Johannesson H."/>
        </authorList>
    </citation>
    <scope>NUCLEOTIDE SEQUENCE</scope>
    <source>
        <strain evidence="3">CBS 958.72</strain>
    </source>
</reference>
<keyword evidence="4" id="KW-1185">Reference proteome</keyword>
<evidence type="ECO:0000313" key="3">
    <source>
        <dbReference type="EMBL" id="KAK3361793.1"/>
    </source>
</evidence>
<gene>
    <name evidence="3" type="ORF">B0T24DRAFT_640109</name>
</gene>
<dbReference type="AlphaFoldDB" id="A0AAE0MZ78"/>
<evidence type="ECO:0000313" key="4">
    <source>
        <dbReference type="Proteomes" id="UP001287356"/>
    </source>
</evidence>
<reference evidence="3" key="2">
    <citation type="submission" date="2023-06" db="EMBL/GenBank/DDBJ databases">
        <authorList>
            <consortium name="Lawrence Berkeley National Laboratory"/>
            <person name="Haridas S."/>
            <person name="Hensen N."/>
            <person name="Bonometti L."/>
            <person name="Westerberg I."/>
            <person name="Brannstrom I.O."/>
            <person name="Guillou S."/>
            <person name="Cros-Aarteil S."/>
            <person name="Calhoun S."/>
            <person name="Kuo A."/>
            <person name="Mondo S."/>
            <person name="Pangilinan J."/>
            <person name="Riley R."/>
            <person name="Labutti K."/>
            <person name="Andreopoulos B."/>
            <person name="Lipzen A."/>
            <person name="Chen C."/>
            <person name="Yanf M."/>
            <person name="Daum C."/>
            <person name="Ng V."/>
            <person name="Clum A."/>
            <person name="Steindorff A."/>
            <person name="Ohm R."/>
            <person name="Martin F."/>
            <person name="Silar P."/>
            <person name="Natvig D."/>
            <person name="Lalanne C."/>
            <person name="Gautier V."/>
            <person name="Ament-Velasquez S.L."/>
            <person name="Kruys A."/>
            <person name="Hutchinson M.I."/>
            <person name="Powell A.J."/>
            <person name="Barry K."/>
            <person name="Miller A.N."/>
            <person name="Grigoriev I.V."/>
            <person name="Debuchy R."/>
            <person name="Gladieux P."/>
            <person name="Thoren M.H."/>
            <person name="Johannesson H."/>
        </authorList>
    </citation>
    <scope>NUCLEOTIDE SEQUENCE</scope>
    <source>
        <strain evidence="3">CBS 958.72</strain>
    </source>
</reference>
<sequence>MSTINPNIANGTCYYAENTVTKGDFIPCGNELIQTWPCCKAGSYCLSQGDANACWDAKSGNTYVAGCTDPSFVSPNCLHKPPPFHEQEWVAINQACKNLNANSQADGVTNWTGCIVDNNSTDLVKLPLAACTPYCESTNVLYAGSSSLPAYASLPTLSGSSIFWQNNFVPPTAPVAGYTPGTTTGIVGTGVSNKPGPSSSDSSTAAGSSELSTAAKAGIGVGAAIGGIILIALLAILILWCRKHRKRKQPPGLPPAGRPYNQPYPPEDLSSYPPSPPTHTYSDTYQYQSIPGQPPIAEFGTPSTPAVAYTGYKTELPADERKMRPNAGQEYIEMDNGDSNPVPAQYLQPQPSPRGLGQDQLSPHRPGSPPLSETSTMLHSGQHSYTSPSLQGSPPSAYGQPAGYGQQPAAGQPSVRLGPGVYHIRSTSSPSQSFSSRVAAGEGLSPGVYHSRSVSSSGASPGTGYAETEEGWEAGRHQ</sequence>
<name>A0AAE0MZ78_9PEZI</name>
<proteinExistence type="predicted"/>